<accession>A0A0D1LJE3</accession>
<dbReference type="SUPFAM" id="SSF51905">
    <property type="entry name" value="FAD/NAD(P)-binding domain"/>
    <property type="match status" value="1"/>
</dbReference>
<evidence type="ECO:0000256" key="5">
    <source>
        <dbReference type="ARBA" id="ARBA00023002"/>
    </source>
</evidence>
<evidence type="ECO:0000256" key="4">
    <source>
        <dbReference type="ARBA" id="ARBA00022827"/>
    </source>
</evidence>
<reference evidence="6 7" key="1">
    <citation type="submission" date="2015-01" db="EMBL/GenBank/DDBJ databases">
        <title>Genome sequence of Mycobacterium llatzerense and Mycobacterium immunogenum recovered from brain abscess.</title>
        <authorList>
            <person name="Greninger A.L."/>
            <person name="Langelier C."/>
            <person name="Cunningham G."/>
            <person name="Chiu C.Y."/>
            <person name="Miller S."/>
        </authorList>
    </citation>
    <scope>NUCLEOTIDE SEQUENCE [LARGE SCALE GENOMIC DNA]</scope>
    <source>
        <strain evidence="6 7">CLUC14</strain>
    </source>
</reference>
<dbReference type="STRING" id="280871.TL10_02315"/>
<dbReference type="EMBL" id="JXST01000002">
    <property type="protein sequence ID" value="KIU18662.1"/>
    <property type="molecule type" value="Genomic_DNA"/>
</dbReference>
<feature type="non-terminal residue" evidence="6">
    <location>
        <position position="84"/>
    </location>
</feature>
<comment type="caution">
    <text evidence="6">The sequence shown here is derived from an EMBL/GenBank/DDBJ whole genome shotgun (WGS) entry which is preliminary data.</text>
</comment>
<protein>
    <recommendedName>
        <fullName evidence="8">Cholesterol oxidase</fullName>
    </recommendedName>
</protein>
<evidence type="ECO:0000256" key="2">
    <source>
        <dbReference type="ARBA" id="ARBA00010790"/>
    </source>
</evidence>
<dbReference type="GO" id="GO:0016491">
    <property type="term" value="F:oxidoreductase activity"/>
    <property type="evidence" value="ECO:0007669"/>
    <property type="project" value="UniProtKB-KW"/>
</dbReference>
<dbReference type="PROSITE" id="PS51318">
    <property type="entry name" value="TAT"/>
    <property type="match status" value="1"/>
</dbReference>
<dbReference type="InterPro" id="IPR019546">
    <property type="entry name" value="TAT_signal_bac_arc"/>
</dbReference>
<organism evidence="6 7">
    <name type="scientific">Mycolicibacterium llatzerense</name>
    <dbReference type="NCBI Taxonomy" id="280871"/>
    <lineage>
        <taxon>Bacteria</taxon>
        <taxon>Bacillati</taxon>
        <taxon>Actinomycetota</taxon>
        <taxon>Actinomycetes</taxon>
        <taxon>Mycobacteriales</taxon>
        <taxon>Mycobacteriaceae</taxon>
        <taxon>Mycolicibacterium</taxon>
    </lineage>
</organism>
<evidence type="ECO:0000256" key="3">
    <source>
        <dbReference type="ARBA" id="ARBA00022630"/>
    </source>
</evidence>
<sequence>MSPVSRRQFLGGAAVVGVAGAAGVGVLVERSRDRTESRKHFSAIVIGSGYGGGVSALRLGQAGIETLVIEQGRLWDKPDDDGKR</sequence>
<dbReference type="InterPro" id="IPR006311">
    <property type="entry name" value="TAT_signal"/>
</dbReference>
<dbReference type="NCBIfam" id="TIGR01409">
    <property type="entry name" value="TAT_signal_seq"/>
    <property type="match status" value="1"/>
</dbReference>
<keyword evidence="5" id="KW-0560">Oxidoreductase</keyword>
<name>A0A0D1LJE3_9MYCO</name>
<keyword evidence="4" id="KW-0274">FAD</keyword>
<evidence type="ECO:0008006" key="8">
    <source>
        <dbReference type="Google" id="ProtNLM"/>
    </source>
</evidence>
<keyword evidence="7" id="KW-1185">Reference proteome</keyword>
<dbReference type="AlphaFoldDB" id="A0A0D1LJE3"/>
<comment type="similarity">
    <text evidence="2">Belongs to the GMC oxidoreductase family.</text>
</comment>
<dbReference type="Proteomes" id="UP000032221">
    <property type="component" value="Unassembled WGS sequence"/>
</dbReference>
<dbReference type="Gene3D" id="3.50.50.60">
    <property type="entry name" value="FAD/NAD(P)-binding domain"/>
    <property type="match status" value="1"/>
</dbReference>
<keyword evidence="3" id="KW-0285">Flavoprotein</keyword>
<dbReference type="PANTHER" id="PTHR47470:SF1">
    <property type="entry name" value="FAD-DEPENDENT OXIDOREDUCTASE 2 FAD BINDING DOMAIN-CONTAINING PROTEIN"/>
    <property type="match status" value="1"/>
</dbReference>
<evidence type="ECO:0000256" key="1">
    <source>
        <dbReference type="ARBA" id="ARBA00001974"/>
    </source>
</evidence>
<gene>
    <name evidence="6" type="ORF">TL10_02315</name>
</gene>
<dbReference type="PANTHER" id="PTHR47470">
    <property type="entry name" value="CHOLESTEROL OXIDASE"/>
    <property type="match status" value="1"/>
</dbReference>
<evidence type="ECO:0000313" key="7">
    <source>
        <dbReference type="Proteomes" id="UP000032221"/>
    </source>
</evidence>
<dbReference type="InterPro" id="IPR052542">
    <property type="entry name" value="Cholesterol_Oxidase"/>
</dbReference>
<dbReference type="InterPro" id="IPR036188">
    <property type="entry name" value="FAD/NAD-bd_sf"/>
</dbReference>
<dbReference type="Pfam" id="PF10518">
    <property type="entry name" value="TAT_signal"/>
    <property type="match status" value="1"/>
</dbReference>
<proteinExistence type="inferred from homology"/>
<comment type="cofactor">
    <cofactor evidence="1">
        <name>FAD</name>
        <dbReference type="ChEBI" id="CHEBI:57692"/>
    </cofactor>
</comment>
<dbReference type="RefSeq" id="WP_043984352.1">
    <property type="nucleotide sequence ID" value="NZ_JXST01000002.1"/>
</dbReference>
<evidence type="ECO:0000313" key="6">
    <source>
        <dbReference type="EMBL" id="KIU18662.1"/>
    </source>
</evidence>